<reference evidence="6 7" key="1">
    <citation type="journal article" date="2024" name="Plant J.">
        <title>Genome sequences and population genomics reveal climatic adaptation and genomic divergence between two closely related sweetgum species.</title>
        <authorList>
            <person name="Xu W.Q."/>
            <person name="Ren C.Q."/>
            <person name="Zhang X.Y."/>
            <person name="Comes H.P."/>
            <person name="Liu X.H."/>
            <person name="Li Y.G."/>
            <person name="Kettle C.J."/>
            <person name="Jalonen R."/>
            <person name="Gaisberger H."/>
            <person name="Ma Y.Z."/>
            <person name="Qiu Y.X."/>
        </authorList>
    </citation>
    <scope>NUCLEOTIDE SEQUENCE [LARGE SCALE GENOMIC DNA]</scope>
    <source>
        <strain evidence="6">Hangzhou</strain>
    </source>
</reference>
<comment type="similarity">
    <text evidence="1">Belongs to the class IV-like SAM-binding methyltransferase superfamily. RNA methyltransferase NEP1 family.</text>
</comment>
<accession>A0AAP0X092</accession>
<feature type="compositionally biased region" description="Basic residues" evidence="5">
    <location>
        <begin position="1"/>
        <end position="12"/>
    </location>
</feature>
<dbReference type="Proteomes" id="UP001415857">
    <property type="component" value="Unassembled WGS sequence"/>
</dbReference>
<dbReference type="GO" id="GO:0019843">
    <property type="term" value="F:rRNA binding"/>
    <property type="evidence" value="ECO:0007669"/>
    <property type="project" value="UniProtKB-KW"/>
</dbReference>
<evidence type="ECO:0008006" key="8">
    <source>
        <dbReference type="Google" id="ProtNLM"/>
    </source>
</evidence>
<gene>
    <name evidence="6" type="ORF">L1049_016086</name>
</gene>
<dbReference type="Pfam" id="PF03587">
    <property type="entry name" value="EMG1"/>
    <property type="match status" value="1"/>
</dbReference>
<comment type="caution">
    <text evidence="6">The sequence shown here is derived from an EMBL/GenBank/DDBJ whole genome shotgun (WGS) entry which is preliminary data.</text>
</comment>
<evidence type="ECO:0000256" key="4">
    <source>
        <dbReference type="ARBA" id="ARBA00022884"/>
    </source>
</evidence>
<keyword evidence="2" id="KW-0690">Ribosome biogenesis</keyword>
<dbReference type="InterPro" id="IPR029028">
    <property type="entry name" value="Alpha/beta_knot_MTases"/>
</dbReference>
<keyword evidence="4" id="KW-0694">RNA-binding</keyword>
<dbReference type="GO" id="GO:0070475">
    <property type="term" value="P:rRNA base methylation"/>
    <property type="evidence" value="ECO:0007669"/>
    <property type="project" value="InterPro"/>
</dbReference>
<organism evidence="6 7">
    <name type="scientific">Liquidambar formosana</name>
    <name type="common">Formosan gum</name>
    <dbReference type="NCBI Taxonomy" id="63359"/>
    <lineage>
        <taxon>Eukaryota</taxon>
        <taxon>Viridiplantae</taxon>
        <taxon>Streptophyta</taxon>
        <taxon>Embryophyta</taxon>
        <taxon>Tracheophyta</taxon>
        <taxon>Spermatophyta</taxon>
        <taxon>Magnoliopsida</taxon>
        <taxon>eudicotyledons</taxon>
        <taxon>Gunneridae</taxon>
        <taxon>Pentapetalae</taxon>
        <taxon>Saxifragales</taxon>
        <taxon>Altingiaceae</taxon>
        <taxon>Liquidambar</taxon>
    </lineage>
</organism>
<sequence>MLRHCSFRRQKRKREEKPPCLRDAKQRKKGDVVASTSVKKEDLKKTKKIEEAVITLKPRGIPPVPNVQARAIFMLDKASLRKGLIRKRWKILNSEEDADFLLKQKKNLNDYRPDIVHEAVRAIFDSPLNRAGMVGAVYVKIDNGVWFEIKTHVRIPRTCKRFCGVMLKLLEKSCIRDKDTGEILIRVIEEPVIPSNSRIVGLSYSSEKLVDIEDYVCAASDDLNLVFVVGTMVNGKINRENTDDFVSISNYPLGSRCCMGQICEALEQKWKIY</sequence>
<proteinExistence type="inferred from homology"/>
<feature type="region of interest" description="Disordered" evidence="5">
    <location>
        <begin position="1"/>
        <end position="35"/>
    </location>
</feature>
<evidence type="ECO:0000313" key="6">
    <source>
        <dbReference type="EMBL" id="KAK9287649.1"/>
    </source>
</evidence>
<name>A0AAP0X092_LIQFO</name>
<evidence type="ECO:0000256" key="1">
    <source>
        <dbReference type="ARBA" id="ARBA00008115"/>
    </source>
</evidence>
<evidence type="ECO:0000313" key="7">
    <source>
        <dbReference type="Proteomes" id="UP001415857"/>
    </source>
</evidence>
<dbReference type="GO" id="GO:0032040">
    <property type="term" value="C:small-subunit processome"/>
    <property type="evidence" value="ECO:0007669"/>
    <property type="project" value="TreeGrafter"/>
</dbReference>
<dbReference type="Gene3D" id="3.40.1280.10">
    <property type="match status" value="1"/>
</dbReference>
<evidence type="ECO:0000256" key="5">
    <source>
        <dbReference type="SAM" id="MobiDB-lite"/>
    </source>
</evidence>
<dbReference type="EMBL" id="JBBPBK010000003">
    <property type="protein sequence ID" value="KAK9287649.1"/>
    <property type="molecule type" value="Genomic_DNA"/>
</dbReference>
<keyword evidence="7" id="KW-1185">Reference proteome</keyword>
<dbReference type="GO" id="GO:0070037">
    <property type="term" value="F:rRNA (pseudouridine) methyltransferase activity"/>
    <property type="evidence" value="ECO:0007669"/>
    <property type="project" value="InterPro"/>
</dbReference>
<feature type="compositionally biased region" description="Basic and acidic residues" evidence="5">
    <location>
        <begin position="13"/>
        <end position="24"/>
    </location>
</feature>
<dbReference type="CDD" id="cd18088">
    <property type="entry name" value="Nep1-like"/>
    <property type="match status" value="1"/>
</dbReference>
<evidence type="ECO:0000256" key="2">
    <source>
        <dbReference type="ARBA" id="ARBA00022517"/>
    </source>
</evidence>
<protein>
    <recommendedName>
        <fullName evidence="8">Ribosomal RNA small subunit methyltransferase NEP1</fullName>
    </recommendedName>
</protein>
<dbReference type="SUPFAM" id="SSF75217">
    <property type="entry name" value="alpha/beta knot"/>
    <property type="match status" value="1"/>
</dbReference>
<dbReference type="PANTHER" id="PTHR12636:SF13">
    <property type="entry name" value="RIBOSOMAL RNA SMALL SUBUNIT METHYLTRANSFERASE NEP1-LIKE"/>
    <property type="match status" value="1"/>
</dbReference>
<dbReference type="InterPro" id="IPR029026">
    <property type="entry name" value="tRNA_m1G_MTases_N"/>
</dbReference>
<evidence type="ECO:0000256" key="3">
    <source>
        <dbReference type="ARBA" id="ARBA00022730"/>
    </source>
</evidence>
<dbReference type="AlphaFoldDB" id="A0AAP0X092"/>
<keyword evidence="3" id="KW-0699">rRNA-binding</keyword>
<dbReference type="PANTHER" id="PTHR12636">
    <property type="entry name" value="NEP1/MRA1"/>
    <property type="match status" value="1"/>
</dbReference>
<dbReference type="InterPro" id="IPR005304">
    <property type="entry name" value="Rbsml_bgen_MeTrfase_EMG1/NEP1"/>
</dbReference>